<dbReference type="InterPro" id="IPR036291">
    <property type="entry name" value="NAD(P)-bd_dom_sf"/>
</dbReference>
<dbReference type="SUPFAM" id="SSF51735">
    <property type="entry name" value="NAD(P)-binding Rossmann-fold domains"/>
    <property type="match status" value="1"/>
</dbReference>
<evidence type="ECO:0000256" key="6">
    <source>
        <dbReference type="ARBA" id="ARBA00023593"/>
    </source>
</evidence>
<evidence type="ECO:0000256" key="4">
    <source>
        <dbReference type="ARBA" id="ARBA00023002"/>
    </source>
</evidence>
<dbReference type="GO" id="GO:0005811">
    <property type="term" value="C:lipid droplet"/>
    <property type="evidence" value="ECO:0007669"/>
    <property type="project" value="TreeGrafter"/>
</dbReference>
<dbReference type="InterPro" id="IPR051593">
    <property type="entry name" value="Ergosterol_Biosynth_ERG27"/>
</dbReference>
<gene>
    <name evidence="7" type="ORF">K504DRAFT_481688</name>
</gene>
<evidence type="ECO:0000313" key="7">
    <source>
        <dbReference type="EMBL" id="KAF2709198.1"/>
    </source>
</evidence>
<organism evidence="7 8">
    <name type="scientific">Pleomassaria siparia CBS 279.74</name>
    <dbReference type="NCBI Taxonomy" id="1314801"/>
    <lineage>
        <taxon>Eukaryota</taxon>
        <taxon>Fungi</taxon>
        <taxon>Dikarya</taxon>
        <taxon>Ascomycota</taxon>
        <taxon>Pezizomycotina</taxon>
        <taxon>Dothideomycetes</taxon>
        <taxon>Pleosporomycetidae</taxon>
        <taxon>Pleosporales</taxon>
        <taxon>Pleomassariaceae</taxon>
        <taxon>Pleomassaria</taxon>
    </lineage>
</organism>
<keyword evidence="8" id="KW-1185">Reference proteome</keyword>
<protein>
    <submittedName>
        <fullName evidence="7">3-keto-steroid reductase</fullName>
    </submittedName>
</protein>
<reference evidence="7" key="1">
    <citation type="journal article" date="2020" name="Stud. Mycol.">
        <title>101 Dothideomycetes genomes: a test case for predicting lifestyles and emergence of pathogens.</title>
        <authorList>
            <person name="Haridas S."/>
            <person name="Albert R."/>
            <person name="Binder M."/>
            <person name="Bloem J."/>
            <person name="Labutti K."/>
            <person name="Salamov A."/>
            <person name="Andreopoulos B."/>
            <person name="Baker S."/>
            <person name="Barry K."/>
            <person name="Bills G."/>
            <person name="Bluhm B."/>
            <person name="Cannon C."/>
            <person name="Castanera R."/>
            <person name="Culley D."/>
            <person name="Daum C."/>
            <person name="Ezra D."/>
            <person name="Gonzalez J."/>
            <person name="Henrissat B."/>
            <person name="Kuo A."/>
            <person name="Liang C."/>
            <person name="Lipzen A."/>
            <person name="Lutzoni F."/>
            <person name="Magnuson J."/>
            <person name="Mondo S."/>
            <person name="Nolan M."/>
            <person name="Ohm R."/>
            <person name="Pangilinan J."/>
            <person name="Park H.-J."/>
            <person name="Ramirez L."/>
            <person name="Alfaro M."/>
            <person name="Sun H."/>
            <person name="Tritt A."/>
            <person name="Yoshinaga Y."/>
            <person name="Zwiers L.-H."/>
            <person name="Turgeon B."/>
            <person name="Goodwin S."/>
            <person name="Spatafora J."/>
            <person name="Crous P."/>
            <person name="Grigoriev I."/>
        </authorList>
    </citation>
    <scope>NUCLEOTIDE SEQUENCE</scope>
    <source>
        <strain evidence="7">CBS 279.74</strain>
    </source>
</reference>
<dbReference type="GO" id="GO:0005741">
    <property type="term" value="C:mitochondrial outer membrane"/>
    <property type="evidence" value="ECO:0007669"/>
    <property type="project" value="TreeGrafter"/>
</dbReference>
<keyword evidence="1" id="KW-0444">Lipid biosynthesis</keyword>
<comment type="similarity">
    <text evidence="6">Belongs to the short-chain dehydrogenases/reductases (SDR) family. ERG27 subfamily.</text>
</comment>
<keyword evidence="3" id="KW-0752">Steroid biosynthesis</keyword>
<dbReference type="Gene3D" id="3.40.50.720">
    <property type="entry name" value="NAD(P)-binding Rossmann-like Domain"/>
    <property type="match status" value="1"/>
</dbReference>
<evidence type="ECO:0000256" key="2">
    <source>
        <dbReference type="ARBA" id="ARBA00022857"/>
    </source>
</evidence>
<evidence type="ECO:0000313" key="8">
    <source>
        <dbReference type="Proteomes" id="UP000799428"/>
    </source>
</evidence>
<dbReference type="PANTHER" id="PTHR43647">
    <property type="entry name" value="DEHYDROGENASE"/>
    <property type="match status" value="1"/>
</dbReference>
<dbReference type="AlphaFoldDB" id="A0A6G1K8Q7"/>
<dbReference type="Proteomes" id="UP000799428">
    <property type="component" value="Unassembled WGS sequence"/>
</dbReference>
<dbReference type="PANTHER" id="PTHR43647:SF1">
    <property type="entry name" value="3-KETO-STEROID REDUCTASE ERG27"/>
    <property type="match status" value="1"/>
</dbReference>
<sequence>MASLEESSPSDNRFHVLVTGANSGLGLGIGTRLIDEFLQTRPQDESLVIIVTTRDKRKGDATVEHLQNHLQKACHKLGVKVPGMEAVLQKRVHFRQEILDLTSLISVQTLSKRLRDTTPKLDVVICNAGIGGWTGLRWGKAVWHILTNWVSSVTWPEYKIAAIGLITKPQIPTPKNGKKVEEPPLGEVFTANFFGHYLLGHYLAPLLARHAASEQTKGRLIWVSSLEGYTHSLDMNDVQGIAAEEAYMSTKRMTDIMGITSTLPRTATITDKYLDRSGPSEKTTKPRIYVAHPGICGTAIFPLNFILECCMLFAFYMARWLGSQWHPVTAEKGACAMVWLALAKQSTLDTMEEREGVAKWGSATDRAGNERVERTEVEGWGWGGKLGDKRKWKSRSPFARDLTREDRDTFEDTGEKCWIEMERLRVEWEKRLEDAGVGIKMV</sequence>
<dbReference type="GO" id="GO:0000253">
    <property type="term" value="F:3-beta-hydroxysteroid 3-dehydrogenase (NADP+) activity"/>
    <property type="evidence" value="ECO:0007669"/>
    <property type="project" value="TreeGrafter"/>
</dbReference>
<keyword evidence="2" id="KW-0521">NADP</keyword>
<evidence type="ECO:0000256" key="5">
    <source>
        <dbReference type="ARBA" id="ARBA00023098"/>
    </source>
</evidence>
<accession>A0A6G1K8Q7</accession>
<name>A0A6G1K8Q7_9PLEO</name>
<dbReference type="GO" id="GO:0006696">
    <property type="term" value="P:ergosterol biosynthetic process"/>
    <property type="evidence" value="ECO:0007669"/>
    <property type="project" value="TreeGrafter"/>
</dbReference>
<dbReference type="EMBL" id="MU005770">
    <property type="protein sequence ID" value="KAF2709198.1"/>
    <property type="molecule type" value="Genomic_DNA"/>
</dbReference>
<keyword evidence="5" id="KW-0443">Lipid metabolism</keyword>
<keyword evidence="4" id="KW-0560">Oxidoreductase</keyword>
<evidence type="ECO:0000256" key="1">
    <source>
        <dbReference type="ARBA" id="ARBA00022516"/>
    </source>
</evidence>
<proteinExistence type="inferred from homology"/>
<dbReference type="GO" id="GO:0005789">
    <property type="term" value="C:endoplasmic reticulum membrane"/>
    <property type="evidence" value="ECO:0007669"/>
    <property type="project" value="TreeGrafter"/>
</dbReference>
<evidence type="ECO:0000256" key="3">
    <source>
        <dbReference type="ARBA" id="ARBA00022955"/>
    </source>
</evidence>
<dbReference type="OrthoDB" id="9989144at2759"/>